<dbReference type="Gene3D" id="2.40.50.100">
    <property type="match status" value="1"/>
</dbReference>
<dbReference type="InterPro" id="IPR003439">
    <property type="entry name" value="ABC_transporter-like_ATP-bd"/>
</dbReference>
<sequence>MSSGGTRTTTWWPSAGRSGRMPDIHVMPEPSLAAPAALAGSGKALSVRRLRKTYAGVTAVDEVSMEIAAGEFVTFLGSSGSGKTTTLMMIAGFCEPDSGSIVVGGNDVTRLAPQKRGLGFVFQQYLLFPHMTVWENVAFPLHLRGVSKAEQRRRVGETLEMAGLSKMARRRPRELSGGQQQRVALCRALVYRPPVILMDEPLGALDKKLRDQLQTEIKRIQQELGLTVIYVTHDQEEALVLSDRIAVMRDGLIDQFDTPQELFERPRTPFVADFLGAANFLPGHVEEQSAEHTLVRLDTGGLIKARPQAAPDGARVRAAVQPGRLLLCPAGDGFCTGTVETVTYVGTLVRVTVRPLGATDTDLVRLELPAGRAPALGENVGLTADPADVSVFPDAENEG</sequence>
<dbReference type="Pfam" id="PF00005">
    <property type="entry name" value="ABC_tran"/>
    <property type="match status" value="1"/>
</dbReference>
<keyword evidence="3 6" id="KW-0067">ATP-binding</keyword>
<dbReference type="SUPFAM" id="SSF50331">
    <property type="entry name" value="MOP-like"/>
    <property type="match status" value="1"/>
</dbReference>
<name>D6XBD0_STRX2</name>
<proteinExistence type="predicted"/>
<dbReference type="InterPro" id="IPR013611">
    <property type="entry name" value="Transp-assoc_OB_typ2"/>
</dbReference>
<dbReference type="PANTHER" id="PTHR42781">
    <property type="entry name" value="SPERMIDINE/PUTRESCINE IMPORT ATP-BINDING PROTEIN POTA"/>
    <property type="match status" value="1"/>
</dbReference>
<dbReference type="PANTHER" id="PTHR42781:SF4">
    <property type="entry name" value="SPERMIDINE_PUTRESCINE IMPORT ATP-BINDING PROTEIN POTA"/>
    <property type="match status" value="1"/>
</dbReference>
<evidence type="ECO:0000313" key="6">
    <source>
        <dbReference type="EMBL" id="EFH29081.1"/>
    </source>
</evidence>
<dbReference type="InterPro" id="IPR003593">
    <property type="entry name" value="AAA+_ATPase"/>
</dbReference>
<evidence type="ECO:0000256" key="4">
    <source>
        <dbReference type="ARBA" id="ARBA00066388"/>
    </source>
</evidence>
<keyword evidence="7" id="KW-1185">Reference proteome</keyword>
<dbReference type="GO" id="GO:0043190">
    <property type="term" value="C:ATP-binding cassette (ABC) transporter complex"/>
    <property type="evidence" value="ECO:0007669"/>
    <property type="project" value="InterPro"/>
</dbReference>
<dbReference type="Proteomes" id="UP000002785">
    <property type="component" value="Chromosome"/>
</dbReference>
<evidence type="ECO:0000313" key="7">
    <source>
        <dbReference type="Proteomes" id="UP000002785"/>
    </source>
</evidence>
<keyword evidence="1" id="KW-0813">Transport</keyword>
<dbReference type="PROSITE" id="PS50893">
    <property type="entry name" value="ABC_TRANSPORTER_2"/>
    <property type="match status" value="1"/>
</dbReference>
<dbReference type="InterPro" id="IPR008995">
    <property type="entry name" value="Mo/tungstate-bd_C_term_dom"/>
</dbReference>
<dbReference type="eggNOG" id="COG3842">
    <property type="taxonomic scope" value="Bacteria"/>
</dbReference>
<dbReference type="GO" id="GO:0016887">
    <property type="term" value="F:ATP hydrolysis activity"/>
    <property type="evidence" value="ECO:0007669"/>
    <property type="project" value="InterPro"/>
</dbReference>
<dbReference type="EMBL" id="CM000951">
    <property type="protein sequence ID" value="EFH29081.1"/>
    <property type="molecule type" value="Genomic_DNA"/>
</dbReference>
<keyword evidence="2" id="KW-0547">Nucleotide-binding</keyword>
<evidence type="ECO:0000256" key="2">
    <source>
        <dbReference type="ARBA" id="ARBA00022741"/>
    </source>
</evidence>
<dbReference type="SUPFAM" id="SSF52540">
    <property type="entry name" value="P-loop containing nucleoside triphosphate hydrolases"/>
    <property type="match status" value="1"/>
</dbReference>
<dbReference type="HOGENOM" id="CLU_000604_1_1_11"/>
<dbReference type="FunFam" id="3.40.50.300:FF:000425">
    <property type="entry name" value="Probable ABC transporter, ATP-binding subunit"/>
    <property type="match status" value="1"/>
</dbReference>
<evidence type="ECO:0000259" key="5">
    <source>
        <dbReference type="PROSITE" id="PS50893"/>
    </source>
</evidence>
<dbReference type="Pfam" id="PF08402">
    <property type="entry name" value="TOBE_2"/>
    <property type="match status" value="1"/>
</dbReference>
<protein>
    <recommendedName>
        <fullName evidence="4">ABC-type quaternary amine transporter</fullName>
        <ecNumber evidence="4">7.6.2.9</ecNumber>
    </recommendedName>
</protein>
<dbReference type="Gene3D" id="3.40.50.300">
    <property type="entry name" value="P-loop containing nucleotide triphosphate hydrolases"/>
    <property type="match status" value="1"/>
</dbReference>
<dbReference type="EC" id="7.6.2.9" evidence="4"/>
<dbReference type="GO" id="GO:0015418">
    <property type="term" value="F:ABC-type quaternary ammonium compound transporting activity"/>
    <property type="evidence" value="ECO:0007669"/>
    <property type="project" value="UniProtKB-EC"/>
</dbReference>
<organism evidence="6 7">
    <name type="scientific">Streptomyces sviceus (strain ATCC 29083 / DSM 924 / JCM 4929 / NBRC 13980 / NCIMB 11184 / NRRL 5439 / UC 5370)</name>
    <dbReference type="NCBI Taxonomy" id="463191"/>
    <lineage>
        <taxon>Bacteria</taxon>
        <taxon>Bacillati</taxon>
        <taxon>Actinomycetota</taxon>
        <taxon>Actinomycetes</taxon>
        <taxon>Kitasatosporales</taxon>
        <taxon>Streptomycetaceae</taxon>
        <taxon>Streptomyces</taxon>
    </lineage>
</organism>
<accession>D6XBD0</accession>
<feature type="domain" description="ABC transporter" evidence="5">
    <location>
        <begin position="45"/>
        <end position="275"/>
    </location>
</feature>
<dbReference type="GO" id="GO:0005524">
    <property type="term" value="F:ATP binding"/>
    <property type="evidence" value="ECO:0007669"/>
    <property type="project" value="UniProtKB-KW"/>
</dbReference>
<evidence type="ECO:0000256" key="3">
    <source>
        <dbReference type="ARBA" id="ARBA00022840"/>
    </source>
</evidence>
<dbReference type="AlphaFoldDB" id="D6XBD0"/>
<reference evidence="6" key="1">
    <citation type="submission" date="2009-10" db="EMBL/GenBank/DDBJ databases">
        <title>The genome sequence of Streptomyces sviceus strain ATCC 29083.</title>
        <authorList>
            <consortium name="The Broad Institute Genome Sequencing Platform"/>
            <consortium name="Broad Institute Microbial Sequencing Center"/>
            <person name="Fischbach M."/>
            <person name="Godfrey P."/>
            <person name="Ward D."/>
            <person name="Young S."/>
            <person name="Zeng Q."/>
            <person name="Koehrsen M."/>
            <person name="Alvarado L."/>
            <person name="Berlin A.M."/>
            <person name="Bochicchio J."/>
            <person name="Borenstein D."/>
            <person name="Chapman S.B."/>
            <person name="Chen Z."/>
            <person name="Engels R."/>
            <person name="Freedman E."/>
            <person name="Gellesch M."/>
            <person name="Goldberg J."/>
            <person name="Griggs A."/>
            <person name="Gujja S."/>
            <person name="Heilman E.R."/>
            <person name="Heiman D.I."/>
            <person name="Hepburn T.A."/>
            <person name="Howarth C."/>
            <person name="Jen D."/>
            <person name="Larson L."/>
            <person name="Lewis B."/>
            <person name="Mehta T."/>
            <person name="Park D."/>
            <person name="Pearson M."/>
            <person name="Richards J."/>
            <person name="Roberts A."/>
            <person name="Saif S."/>
            <person name="Shea T.D."/>
            <person name="Shenoy N."/>
            <person name="Sisk P."/>
            <person name="Stolte C."/>
            <person name="Sykes S.N."/>
            <person name="Thomson T."/>
            <person name="Walk T."/>
            <person name="White J."/>
            <person name="Yandava C."/>
            <person name="Straight P."/>
            <person name="Clardy J."/>
            <person name="Hung D."/>
            <person name="Kolter R."/>
            <person name="Mekalanos J."/>
            <person name="Walker S."/>
            <person name="Walsh C.T."/>
            <person name="Wieland-Brown L.C."/>
            <person name="Haas B."/>
            <person name="Nusbaum C."/>
            <person name="Birren B."/>
        </authorList>
    </citation>
    <scope>NUCLEOTIDE SEQUENCE [LARGE SCALE GENOMIC DNA]</scope>
    <source>
        <strain evidence="6">ATCC 29083</strain>
    </source>
</reference>
<dbReference type="InterPro" id="IPR027417">
    <property type="entry name" value="P-loop_NTPase"/>
</dbReference>
<gene>
    <name evidence="6" type="ORF">SSEG_11344</name>
</gene>
<dbReference type="InterPro" id="IPR017871">
    <property type="entry name" value="ABC_transporter-like_CS"/>
</dbReference>
<dbReference type="InterPro" id="IPR050093">
    <property type="entry name" value="ABC_SmlMolc_Importer"/>
</dbReference>
<dbReference type="SMART" id="SM00382">
    <property type="entry name" value="AAA"/>
    <property type="match status" value="1"/>
</dbReference>
<evidence type="ECO:0000256" key="1">
    <source>
        <dbReference type="ARBA" id="ARBA00022448"/>
    </source>
</evidence>
<dbReference type="PROSITE" id="PS00211">
    <property type="entry name" value="ABC_TRANSPORTER_1"/>
    <property type="match status" value="1"/>
</dbReference>